<dbReference type="Proteomes" id="UP000217771">
    <property type="component" value="Unassembled WGS sequence"/>
</dbReference>
<evidence type="ECO:0000256" key="11">
    <source>
        <dbReference type="RuleBase" id="RU363032"/>
    </source>
</evidence>
<dbReference type="CDD" id="cd06261">
    <property type="entry name" value="TM_PBP2"/>
    <property type="match status" value="1"/>
</dbReference>
<feature type="transmembrane region" description="Helical" evidence="11">
    <location>
        <begin position="17"/>
        <end position="41"/>
    </location>
</feature>
<dbReference type="GO" id="GO:0043190">
    <property type="term" value="C:ATP-binding cassette (ABC) transporter complex"/>
    <property type="evidence" value="ECO:0007669"/>
    <property type="project" value="InterPro"/>
</dbReference>
<evidence type="ECO:0000256" key="4">
    <source>
        <dbReference type="ARBA" id="ARBA00022475"/>
    </source>
</evidence>
<keyword evidence="5" id="KW-0997">Cell inner membrane</keyword>
<feature type="domain" description="ABC transmembrane type-1" evidence="12">
    <location>
        <begin position="17"/>
        <end position="218"/>
    </location>
</feature>
<reference evidence="13 14" key="1">
    <citation type="submission" date="2017-08" db="EMBL/GenBank/DDBJ databases">
        <title>Halomonas alkalisoli sp. nov., isolated from saline alkaline soil.</title>
        <authorList>
            <person name="Wang D."/>
            <person name="Zhang G."/>
        </authorList>
    </citation>
    <scope>NUCLEOTIDE SEQUENCE [LARGE SCALE GENOMIC DNA]</scope>
    <source>
        <strain evidence="13 14">WRN001</strain>
    </source>
</reference>
<keyword evidence="8 11" id="KW-1133">Transmembrane helix</keyword>
<evidence type="ECO:0000256" key="2">
    <source>
        <dbReference type="ARBA" id="ARBA00010072"/>
    </source>
</evidence>
<evidence type="ECO:0000313" key="14">
    <source>
        <dbReference type="Proteomes" id="UP000217771"/>
    </source>
</evidence>
<comment type="similarity">
    <text evidence="2">Belongs to the binding-protein-dependent transport system permease family. HisMQ subfamily.</text>
</comment>
<accession>A0A2A2EWC2</accession>
<evidence type="ECO:0000256" key="7">
    <source>
        <dbReference type="ARBA" id="ARBA00022970"/>
    </source>
</evidence>
<evidence type="ECO:0000256" key="1">
    <source>
        <dbReference type="ARBA" id="ARBA00004429"/>
    </source>
</evidence>
<keyword evidence="6 11" id="KW-0812">Transmembrane</keyword>
<dbReference type="PROSITE" id="PS50928">
    <property type="entry name" value="ABC_TM1"/>
    <property type="match status" value="1"/>
</dbReference>
<dbReference type="InterPro" id="IPR010065">
    <property type="entry name" value="AA_ABC_transptr_permease_3TM"/>
</dbReference>
<proteinExistence type="inferred from homology"/>
<evidence type="ECO:0000256" key="6">
    <source>
        <dbReference type="ARBA" id="ARBA00022692"/>
    </source>
</evidence>
<evidence type="ECO:0000313" key="13">
    <source>
        <dbReference type="EMBL" id="PAU76860.1"/>
    </source>
</evidence>
<evidence type="ECO:0000256" key="5">
    <source>
        <dbReference type="ARBA" id="ARBA00022519"/>
    </source>
</evidence>
<gene>
    <name evidence="13" type="ORF">CK498_12885</name>
</gene>
<comment type="caution">
    <text evidence="13">The sequence shown here is derived from an EMBL/GenBank/DDBJ whole genome shotgun (WGS) entry which is preliminary data.</text>
</comment>
<dbReference type="GO" id="GO:0006865">
    <property type="term" value="P:amino acid transport"/>
    <property type="evidence" value="ECO:0007669"/>
    <property type="project" value="UniProtKB-KW"/>
</dbReference>
<feature type="transmembrane region" description="Helical" evidence="11">
    <location>
        <begin position="48"/>
        <end position="74"/>
    </location>
</feature>
<organism evidence="13 14">
    <name type="scientific">Halomonas salipaludis</name>
    <dbReference type="NCBI Taxonomy" id="2032625"/>
    <lineage>
        <taxon>Bacteria</taxon>
        <taxon>Pseudomonadati</taxon>
        <taxon>Pseudomonadota</taxon>
        <taxon>Gammaproteobacteria</taxon>
        <taxon>Oceanospirillales</taxon>
        <taxon>Halomonadaceae</taxon>
        <taxon>Halomonas</taxon>
    </lineage>
</organism>
<evidence type="ECO:0000256" key="10">
    <source>
        <dbReference type="ARBA" id="ARBA00040319"/>
    </source>
</evidence>
<dbReference type="PANTHER" id="PTHR30614:SF10">
    <property type="entry name" value="ARGININE ABC TRANSPORTER PERMEASE PROTEIN ARTM"/>
    <property type="match status" value="1"/>
</dbReference>
<evidence type="ECO:0000259" key="12">
    <source>
        <dbReference type="PROSITE" id="PS50928"/>
    </source>
</evidence>
<dbReference type="PANTHER" id="PTHR30614">
    <property type="entry name" value="MEMBRANE COMPONENT OF AMINO ACID ABC TRANSPORTER"/>
    <property type="match status" value="1"/>
</dbReference>
<dbReference type="InterPro" id="IPR043429">
    <property type="entry name" value="ArtM/GltK/GlnP/TcyL/YhdX-like"/>
</dbReference>
<dbReference type="OrthoDB" id="7255919at2"/>
<keyword evidence="14" id="KW-1185">Reference proteome</keyword>
<dbReference type="RefSeq" id="WP_095621249.1">
    <property type="nucleotide sequence ID" value="NZ_NSKB01000004.1"/>
</dbReference>
<keyword evidence="4" id="KW-1003">Cell membrane</keyword>
<sequence length="231" mass="26192">MNINAIIEGLPRFIDGVIITVTYAGGSLLIGFFMAIPVALMRSSRNRFFYWFSTGYVTFFRGTPLLAQLFLVYYGAGQFHHELDVIGLWDFFREPWFCAIFTLTLNTTAYTSEIWRGGLQAIPKAEIEAARACGLSDFQLLRHIMFPRALGIGWPAYTNEVVYQIQATSLVSVISVMDITGVARSIASRDFVYYEAFLFAAALYLLLVYGFIAFSRLVEKKLHRHLKDTTT</sequence>
<dbReference type="EMBL" id="NSKB01000004">
    <property type="protein sequence ID" value="PAU76860.1"/>
    <property type="molecule type" value="Genomic_DNA"/>
</dbReference>
<evidence type="ECO:0000256" key="9">
    <source>
        <dbReference type="ARBA" id="ARBA00023136"/>
    </source>
</evidence>
<dbReference type="NCBIfam" id="TIGR01726">
    <property type="entry name" value="HEQRo_perm_3TM"/>
    <property type="match status" value="1"/>
</dbReference>
<dbReference type="GO" id="GO:0022857">
    <property type="term" value="F:transmembrane transporter activity"/>
    <property type="evidence" value="ECO:0007669"/>
    <property type="project" value="InterPro"/>
</dbReference>
<name>A0A2A2EWC2_9GAMM</name>
<feature type="transmembrane region" description="Helical" evidence="11">
    <location>
        <begin position="191"/>
        <end position="214"/>
    </location>
</feature>
<keyword evidence="7" id="KW-0029">Amino-acid transport</keyword>
<dbReference type="Gene3D" id="1.10.3720.10">
    <property type="entry name" value="MetI-like"/>
    <property type="match status" value="1"/>
</dbReference>
<dbReference type="InterPro" id="IPR000515">
    <property type="entry name" value="MetI-like"/>
</dbReference>
<keyword evidence="9 11" id="KW-0472">Membrane</keyword>
<dbReference type="SUPFAM" id="SSF161098">
    <property type="entry name" value="MetI-like"/>
    <property type="match status" value="1"/>
</dbReference>
<comment type="subcellular location">
    <subcellularLocation>
        <location evidence="1">Cell inner membrane</location>
        <topology evidence="1">Multi-pass membrane protein</topology>
    </subcellularLocation>
    <subcellularLocation>
        <location evidence="11">Cell membrane</location>
        <topology evidence="11">Multi-pass membrane protein</topology>
    </subcellularLocation>
</comment>
<protein>
    <recommendedName>
        <fullName evidence="10">Arginine ABC transporter permease protein ArtM</fullName>
    </recommendedName>
</protein>
<evidence type="ECO:0000256" key="8">
    <source>
        <dbReference type="ARBA" id="ARBA00022989"/>
    </source>
</evidence>
<keyword evidence="3 11" id="KW-0813">Transport</keyword>
<dbReference type="Pfam" id="PF00528">
    <property type="entry name" value="BPD_transp_1"/>
    <property type="match status" value="1"/>
</dbReference>
<evidence type="ECO:0000256" key="3">
    <source>
        <dbReference type="ARBA" id="ARBA00022448"/>
    </source>
</evidence>
<dbReference type="AlphaFoldDB" id="A0A2A2EWC2"/>
<dbReference type="InterPro" id="IPR035906">
    <property type="entry name" value="MetI-like_sf"/>
</dbReference>